<proteinExistence type="predicted"/>
<dbReference type="Proteomes" id="UP000294847">
    <property type="component" value="Chromosome 3"/>
</dbReference>
<evidence type="ECO:0000313" key="1">
    <source>
        <dbReference type="EMBL" id="QBZ58505.1"/>
    </source>
</evidence>
<gene>
    <name evidence="1" type="ORF">PoMZ_03458</name>
</gene>
<dbReference type="EMBL" id="CP034206">
    <property type="protein sequence ID" value="QBZ58505.1"/>
    <property type="molecule type" value="Genomic_DNA"/>
</dbReference>
<accession>A0A4V1C635</accession>
<dbReference type="AlphaFoldDB" id="A0A4V1C635"/>
<organism evidence="1 2">
    <name type="scientific">Pyricularia oryzae</name>
    <name type="common">Rice blast fungus</name>
    <name type="synonym">Magnaporthe oryzae</name>
    <dbReference type="NCBI Taxonomy" id="318829"/>
    <lineage>
        <taxon>Eukaryota</taxon>
        <taxon>Fungi</taxon>
        <taxon>Dikarya</taxon>
        <taxon>Ascomycota</taxon>
        <taxon>Pezizomycotina</taxon>
        <taxon>Sordariomycetes</taxon>
        <taxon>Sordariomycetidae</taxon>
        <taxon>Magnaporthales</taxon>
        <taxon>Pyriculariaceae</taxon>
        <taxon>Pyricularia</taxon>
    </lineage>
</organism>
<evidence type="ECO:0000313" key="2">
    <source>
        <dbReference type="Proteomes" id="UP000294847"/>
    </source>
</evidence>
<protein>
    <submittedName>
        <fullName evidence="1">Uncharacterized protein</fullName>
    </submittedName>
</protein>
<sequence length="156" mass="17834">MNINYDEQISPPVPVLIGNDIFRLYEGSSNQVYLVLTTKDWGVEVQYTKEQIFNSLRPLSYDNESHEVHINETNIIITLERHHLEELESEEPWKLFHMAGNYPETAVLYYDDGAPIIIGANGINGAQNSNKLLFQDLSMVVSKVRKGKPVVRMISK</sequence>
<reference evidence="1 2" key="1">
    <citation type="journal article" date="2019" name="Mol. Biol. Evol.">
        <title>Blast fungal genomes show frequent chromosomal changes, gene gains and losses, and effector gene turnover.</title>
        <authorList>
            <person name="Gomez Luciano L.B."/>
            <person name="Jason Tsai I."/>
            <person name="Chuma I."/>
            <person name="Tosa Y."/>
            <person name="Chen Y.H."/>
            <person name="Li J.Y."/>
            <person name="Li M.Y."/>
            <person name="Jade Lu M.Y."/>
            <person name="Nakayashiki H."/>
            <person name="Li W.H."/>
        </authorList>
    </citation>
    <scope>NUCLEOTIDE SEQUENCE [LARGE SCALE GENOMIC DNA]</scope>
    <source>
        <strain evidence="1">MZ5-1-6</strain>
    </source>
</reference>
<name>A0A4V1C635_PYROR</name>